<organism evidence="3 4">
    <name type="scientific">Macrosiphum euphorbiae</name>
    <name type="common">potato aphid</name>
    <dbReference type="NCBI Taxonomy" id="13131"/>
    <lineage>
        <taxon>Eukaryota</taxon>
        <taxon>Metazoa</taxon>
        <taxon>Ecdysozoa</taxon>
        <taxon>Arthropoda</taxon>
        <taxon>Hexapoda</taxon>
        <taxon>Insecta</taxon>
        <taxon>Pterygota</taxon>
        <taxon>Neoptera</taxon>
        <taxon>Paraneoptera</taxon>
        <taxon>Hemiptera</taxon>
        <taxon>Sternorrhyncha</taxon>
        <taxon>Aphidomorpha</taxon>
        <taxon>Aphidoidea</taxon>
        <taxon>Aphididae</taxon>
        <taxon>Macrosiphini</taxon>
        <taxon>Macrosiphum</taxon>
    </lineage>
</organism>
<evidence type="ECO:0000313" key="4">
    <source>
        <dbReference type="Proteomes" id="UP001160148"/>
    </source>
</evidence>
<reference evidence="3 4" key="1">
    <citation type="submission" date="2023-01" db="EMBL/GenBank/DDBJ databases">
        <authorList>
            <person name="Whitehead M."/>
        </authorList>
    </citation>
    <scope>NUCLEOTIDE SEQUENCE [LARGE SCALE GENOMIC DNA]</scope>
</reference>
<keyword evidence="4" id="KW-1185">Reference proteome</keyword>
<evidence type="ECO:0008006" key="5">
    <source>
        <dbReference type="Google" id="ProtNLM"/>
    </source>
</evidence>
<dbReference type="Gene3D" id="4.10.60.10">
    <property type="entry name" value="Zinc finger, CCHC-type"/>
    <property type="match status" value="1"/>
</dbReference>
<feature type="region of interest" description="Disordered" evidence="2">
    <location>
        <begin position="65"/>
        <end position="140"/>
    </location>
</feature>
<gene>
    <name evidence="3" type="ORF">MEUPH1_LOCUS26820</name>
</gene>
<sequence>MVEFMITGEQTKTPSEIKTSIFKDQLNNITTQLEENLKLMNNNNLQTQETFKKLNNDIEKNNYKQFKNSNYPKQPFQQKPHNNFQSDKPFYNTQNVDNNQMPQPNKQYPSQNFNNQMPQPIKQYPSQNFKNQKSDNSNYNNHSTKDCHFNKNPNKCQLCDKIGHLAKNCWIYFPESQNQ</sequence>
<name>A0AAV0XWK1_9HEMI</name>
<accession>A0AAV0XWK1</accession>
<comment type="caution">
    <text evidence="3">The sequence shown here is derived from an EMBL/GenBank/DDBJ whole genome shotgun (WGS) entry which is preliminary data.</text>
</comment>
<protein>
    <recommendedName>
        <fullName evidence="5">CCHC-type domain-containing protein</fullName>
    </recommendedName>
</protein>
<evidence type="ECO:0000313" key="3">
    <source>
        <dbReference type="EMBL" id="CAI6373019.1"/>
    </source>
</evidence>
<dbReference type="Proteomes" id="UP001160148">
    <property type="component" value="Unassembled WGS sequence"/>
</dbReference>
<feature type="coiled-coil region" evidence="1">
    <location>
        <begin position="23"/>
        <end position="57"/>
    </location>
</feature>
<evidence type="ECO:0000256" key="2">
    <source>
        <dbReference type="SAM" id="MobiDB-lite"/>
    </source>
</evidence>
<keyword evidence="1" id="KW-0175">Coiled coil</keyword>
<proteinExistence type="predicted"/>
<dbReference type="EMBL" id="CARXXK010001085">
    <property type="protein sequence ID" value="CAI6373019.1"/>
    <property type="molecule type" value="Genomic_DNA"/>
</dbReference>
<dbReference type="GO" id="GO:0008270">
    <property type="term" value="F:zinc ion binding"/>
    <property type="evidence" value="ECO:0007669"/>
    <property type="project" value="InterPro"/>
</dbReference>
<dbReference type="AlphaFoldDB" id="A0AAV0XWK1"/>
<dbReference type="SUPFAM" id="SSF57756">
    <property type="entry name" value="Retrovirus zinc finger-like domains"/>
    <property type="match status" value="1"/>
</dbReference>
<dbReference type="GO" id="GO:0003676">
    <property type="term" value="F:nucleic acid binding"/>
    <property type="evidence" value="ECO:0007669"/>
    <property type="project" value="InterPro"/>
</dbReference>
<evidence type="ECO:0000256" key="1">
    <source>
        <dbReference type="SAM" id="Coils"/>
    </source>
</evidence>
<dbReference type="InterPro" id="IPR036875">
    <property type="entry name" value="Znf_CCHC_sf"/>
</dbReference>